<dbReference type="UniPathway" id="UPA00068">
    <property type="reaction ID" value="UER00108"/>
</dbReference>
<dbReference type="InterPro" id="IPR000706">
    <property type="entry name" value="AGPR_type-1"/>
</dbReference>
<evidence type="ECO:0000313" key="11">
    <source>
        <dbReference type="EMBL" id="RUO25028.1"/>
    </source>
</evidence>
<dbReference type="NCBIfam" id="TIGR01850">
    <property type="entry name" value="argC"/>
    <property type="match status" value="1"/>
</dbReference>
<keyword evidence="5 7" id="KW-0560">Oxidoreductase</keyword>
<comment type="subcellular location">
    <subcellularLocation>
        <location evidence="7">Cytoplasm</location>
    </subcellularLocation>
</comment>
<dbReference type="SMART" id="SM00859">
    <property type="entry name" value="Semialdhyde_dh"/>
    <property type="match status" value="1"/>
</dbReference>
<dbReference type="PANTHER" id="PTHR32338">
    <property type="entry name" value="N-ACETYL-GAMMA-GLUTAMYL-PHOSPHATE REDUCTASE, CHLOROPLASTIC-RELATED-RELATED"/>
    <property type="match status" value="1"/>
</dbReference>
<dbReference type="HAMAP" id="MF_00150">
    <property type="entry name" value="ArgC_type1"/>
    <property type="match status" value="1"/>
</dbReference>
<dbReference type="EMBL" id="PIPK01000004">
    <property type="protein sequence ID" value="RUO25028.1"/>
    <property type="molecule type" value="Genomic_DNA"/>
</dbReference>
<evidence type="ECO:0000259" key="9">
    <source>
        <dbReference type="SMART" id="SM00859"/>
    </source>
</evidence>
<dbReference type="GO" id="GO:0051287">
    <property type="term" value="F:NAD binding"/>
    <property type="evidence" value="ECO:0007669"/>
    <property type="project" value="InterPro"/>
</dbReference>
<comment type="caution">
    <text evidence="10">The sequence shown here is derived from an EMBL/GenBank/DDBJ whole genome shotgun (WGS) entry which is preliminary data.</text>
</comment>
<dbReference type="Pfam" id="PF01118">
    <property type="entry name" value="Semialdhyde_dh"/>
    <property type="match status" value="1"/>
</dbReference>
<evidence type="ECO:0000256" key="6">
    <source>
        <dbReference type="ARBA" id="ARBA00050557"/>
    </source>
</evidence>
<keyword evidence="2 7" id="KW-0055">Arginine biosynthesis</keyword>
<dbReference type="OrthoDB" id="9801289at2"/>
<dbReference type="PANTHER" id="PTHR32338:SF10">
    <property type="entry name" value="N-ACETYL-GAMMA-GLUTAMYL-PHOSPHATE REDUCTASE, CHLOROPLASTIC-RELATED"/>
    <property type="match status" value="1"/>
</dbReference>
<gene>
    <name evidence="7 11" type="primary">argC</name>
    <name evidence="10" type="ORF">B0I24_10484</name>
    <name evidence="11" type="ORF">CWE07_05995</name>
</gene>
<evidence type="ECO:0000256" key="8">
    <source>
        <dbReference type="PROSITE-ProRule" id="PRU10010"/>
    </source>
</evidence>
<comment type="similarity">
    <text evidence="7">Belongs to the NAGSA dehydrogenase family. Type 1 subfamily.</text>
</comment>
<dbReference type="SUPFAM" id="SSF55347">
    <property type="entry name" value="Glyceraldehyde-3-phosphate dehydrogenase-like, C-terminal domain"/>
    <property type="match status" value="1"/>
</dbReference>
<keyword evidence="7" id="KW-0963">Cytoplasm</keyword>
<sequence>MKAEKTVWILGASGYSGAELCRLVSRHPHMQLARAFAFSAQNAMPLPELFPHLSMQVDIQLQQWQDEVLDEAAGVDIVFLALPHEASLELAPKFLAAGCCVVDLSAAFRLRDLNNYPTFYGFTHTHPEWLQQRSYALPHALPVPKHDKKEQAIAAIQAHQLLSMPGCYPTAASLALAPLLLNKLLDTTQTPVISAVSGVSGAGRKASLATSFCEVSLRPYGVLEHRHQCEIAQNLGLEVMFIPQLGNFKRGIVATCAARVQAGVSPAQVQAAFESAYQNNPSIRLRNQPPQADDVAHTPFCDLFIKVQGQHVVVISAIDNLLKGAASQAIEACNVKFGWPQMEALL</sequence>
<feature type="active site" evidence="7 8">
    <location>
        <position position="167"/>
    </location>
</feature>
<dbReference type="PROSITE" id="PS01224">
    <property type="entry name" value="ARGC"/>
    <property type="match status" value="1"/>
</dbReference>
<dbReference type="Proteomes" id="UP000249203">
    <property type="component" value="Unassembled WGS sequence"/>
</dbReference>
<evidence type="ECO:0000256" key="5">
    <source>
        <dbReference type="ARBA" id="ARBA00023002"/>
    </source>
</evidence>
<dbReference type="GO" id="GO:0003942">
    <property type="term" value="F:N-acetyl-gamma-glutamyl-phosphate reductase activity"/>
    <property type="evidence" value="ECO:0007669"/>
    <property type="project" value="UniProtKB-UniRule"/>
</dbReference>
<comment type="function">
    <text evidence="7">Catalyzes the NADPH-dependent reduction of N-acetyl-5-glutamyl phosphate to yield N-acetyl-L-glutamate 5-semialdehyde.</text>
</comment>
<organism evidence="10 12">
    <name type="scientific">Aliidiomarina maris</name>
    <dbReference type="NCBI Taxonomy" id="531312"/>
    <lineage>
        <taxon>Bacteria</taxon>
        <taxon>Pseudomonadati</taxon>
        <taxon>Pseudomonadota</taxon>
        <taxon>Gammaproteobacteria</taxon>
        <taxon>Alteromonadales</taxon>
        <taxon>Idiomarinaceae</taxon>
        <taxon>Aliidiomarina</taxon>
    </lineage>
</organism>
<keyword evidence="3 7" id="KW-0028">Amino-acid biosynthesis</keyword>
<dbReference type="Gene3D" id="3.30.360.10">
    <property type="entry name" value="Dihydrodipicolinate Reductase, domain 2"/>
    <property type="match status" value="1"/>
</dbReference>
<evidence type="ECO:0000256" key="4">
    <source>
        <dbReference type="ARBA" id="ARBA00022857"/>
    </source>
</evidence>
<comment type="catalytic activity">
    <reaction evidence="6 7">
        <text>N-acetyl-L-glutamate 5-semialdehyde + phosphate + NADP(+) = N-acetyl-L-glutamyl 5-phosphate + NADPH + H(+)</text>
        <dbReference type="Rhea" id="RHEA:21588"/>
        <dbReference type="ChEBI" id="CHEBI:15378"/>
        <dbReference type="ChEBI" id="CHEBI:29123"/>
        <dbReference type="ChEBI" id="CHEBI:43474"/>
        <dbReference type="ChEBI" id="CHEBI:57783"/>
        <dbReference type="ChEBI" id="CHEBI:57936"/>
        <dbReference type="ChEBI" id="CHEBI:58349"/>
        <dbReference type="EC" id="1.2.1.38"/>
    </reaction>
</comment>
<reference evidence="11 13" key="1">
    <citation type="journal article" date="2018" name="Front. Microbiol.">
        <title>Genome-Based Analysis Reveals the Taxonomy and Diversity of the Family Idiomarinaceae.</title>
        <authorList>
            <person name="Liu Y."/>
            <person name="Lai Q."/>
            <person name="Shao Z."/>
        </authorList>
    </citation>
    <scope>NUCLEOTIDE SEQUENCE [LARGE SCALE GENOMIC DNA]</scope>
    <source>
        <strain evidence="11 13">CF12-14</strain>
    </source>
</reference>
<dbReference type="SUPFAM" id="SSF51735">
    <property type="entry name" value="NAD(P)-binding Rossmann-fold domains"/>
    <property type="match status" value="1"/>
</dbReference>
<dbReference type="InterPro" id="IPR023013">
    <property type="entry name" value="AGPR_AS"/>
</dbReference>
<dbReference type="InterPro" id="IPR058924">
    <property type="entry name" value="AGPR_dimerisation_dom"/>
</dbReference>
<dbReference type="RefSeq" id="WP_111568974.1">
    <property type="nucleotide sequence ID" value="NZ_PIPK01000004.1"/>
</dbReference>
<evidence type="ECO:0000313" key="12">
    <source>
        <dbReference type="Proteomes" id="UP000249203"/>
    </source>
</evidence>
<dbReference type="CDD" id="cd23934">
    <property type="entry name" value="AGPR_1_C"/>
    <property type="match status" value="1"/>
</dbReference>
<evidence type="ECO:0000313" key="10">
    <source>
        <dbReference type="EMBL" id="RAJ98882.1"/>
    </source>
</evidence>
<dbReference type="InterPro" id="IPR036291">
    <property type="entry name" value="NAD(P)-bd_dom_sf"/>
</dbReference>
<evidence type="ECO:0000313" key="13">
    <source>
        <dbReference type="Proteomes" id="UP000287865"/>
    </source>
</evidence>
<dbReference type="InterPro" id="IPR000534">
    <property type="entry name" value="Semialdehyde_DH_NAD-bd"/>
</dbReference>
<dbReference type="Gene3D" id="3.40.50.720">
    <property type="entry name" value="NAD(P)-binding Rossmann-like Domain"/>
    <property type="match status" value="1"/>
</dbReference>
<dbReference type="GO" id="GO:0005737">
    <property type="term" value="C:cytoplasm"/>
    <property type="evidence" value="ECO:0007669"/>
    <property type="project" value="UniProtKB-SubCell"/>
</dbReference>
<name>A0A327X2M3_9GAMM</name>
<evidence type="ECO:0000256" key="2">
    <source>
        <dbReference type="ARBA" id="ARBA00022571"/>
    </source>
</evidence>
<evidence type="ECO:0000256" key="3">
    <source>
        <dbReference type="ARBA" id="ARBA00022605"/>
    </source>
</evidence>
<evidence type="ECO:0000256" key="1">
    <source>
        <dbReference type="ARBA" id="ARBA00004862"/>
    </source>
</evidence>
<dbReference type="FunFam" id="3.30.360.10:FF:000014">
    <property type="entry name" value="N-acetyl-gamma-glutamyl-phosphate reductase"/>
    <property type="match status" value="1"/>
</dbReference>
<proteinExistence type="inferred from homology"/>
<dbReference type="GO" id="GO:0006526">
    <property type="term" value="P:L-arginine biosynthetic process"/>
    <property type="evidence" value="ECO:0007669"/>
    <property type="project" value="UniProtKB-UniRule"/>
</dbReference>
<dbReference type="GO" id="GO:0070401">
    <property type="term" value="F:NADP+ binding"/>
    <property type="evidence" value="ECO:0007669"/>
    <property type="project" value="InterPro"/>
</dbReference>
<feature type="domain" description="Semialdehyde dehydrogenase NAD-binding" evidence="9">
    <location>
        <begin position="6"/>
        <end position="151"/>
    </location>
</feature>
<dbReference type="EC" id="1.2.1.38" evidence="7"/>
<dbReference type="EMBL" id="QLMD01000004">
    <property type="protein sequence ID" value="RAJ98882.1"/>
    <property type="molecule type" value="Genomic_DNA"/>
</dbReference>
<reference evidence="10 12" key="2">
    <citation type="submission" date="2018-06" db="EMBL/GenBank/DDBJ databases">
        <title>Genomic Encyclopedia of Type Strains, Phase III (KMG-III): the genomes of soil and plant-associated and newly described type strains.</title>
        <authorList>
            <person name="Whitman W."/>
        </authorList>
    </citation>
    <scope>NUCLEOTIDE SEQUENCE [LARGE SCALE GENOMIC DNA]</scope>
    <source>
        <strain evidence="10 12">CGMCC 1.15366</strain>
    </source>
</reference>
<keyword evidence="13" id="KW-1185">Reference proteome</keyword>
<comment type="pathway">
    <text evidence="1 7">Amino-acid biosynthesis; L-arginine biosynthesis; N(2)-acetyl-L-ornithine from L-glutamate: step 3/4.</text>
</comment>
<keyword evidence="4 7" id="KW-0521">NADP</keyword>
<dbReference type="Pfam" id="PF22698">
    <property type="entry name" value="Semialdhyde_dhC_1"/>
    <property type="match status" value="1"/>
</dbReference>
<dbReference type="Proteomes" id="UP000287865">
    <property type="component" value="Unassembled WGS sequence"/>
</dbReference>
<dbReference type="AlphaFoldDB" id="A0A327X2M3"/>
<accession>A0A327X2M3</accession>
<evidence type="ECO:0000256" key="7">
    <source>
        <dbReference type="HAMAP-Rule" id="MF_00150"/>
    </source>
</evidence>
<protein>
    <recommendedName>
        <fullName evidence="7">N-acetyl-gamma-glutamyl-phosphate reductase</fullName>
        <shortName evidence="7">AGPR</shortName>
        <ecNumber evidence="7">1.2.1.38</ecNumber>
    </recommendedName>
    <alternativeName>
        <fullName evidence="7">N-acetyl-glutamate semialdehyde dehydrogenase</fullName>
        <shortName evidence="7">NAGSA dehydrogenase</shortName>
    </alternativeName>
</protein>
<dbReference type="CDD" id="cd17895">
    <property type="entry name" value="AGPR_1_N"/>
    <property type="match status" value="1"/>
</dbReference>
<dbReference type="InterPro" id="IPR050085">
    <property type="entry name" value="AGPR"/>
</dbReference>